<dbReference type="Gene3D" id="1.20.5.1930">
    <property type="match status" value="1"/>
</dbReference>
<comment type="caution">
    <text evidence="11">The sequence shown here is derived from an EMBL/GenBank/DDBJ whole genome shotgun (WGS) entry which is preliminary data.</text>
</comment>
<comment type="catalytic activity">
    <reaction evidence="1">
        <text>ATP + protein L-histidine = ADP + protein N-phospho-L-histidine.</text>
        <dbReference type="EC" id="2.7.13.3"/>
    </reaction>
</comment>
<dbReference type="SMART" id="SM00387">
    <property type="entry name" value="HATPase_c"/>
    <property type="match status" value="1"/>
</dbReference>
<dbReference type="SUPFAM" id="SSF55874">
    <property type="entry name" value="ATPase domain of HSP90 chaperone/DNA topoisomerase II/histidine kinase"/>
    <property type="match status" value="1"/>
</dbReference>
<evidence type="ECO:0000256" key="5">
    <source>
        <dbReference type="ARBA" id="ARBA00022741"/>
    </source>
</evidence>
<reference evidence="11 12" key="1">
    <citation type="submission" date="2022-06" db="EMBL/GenBank/DDBJ databases">
        <authorList>
            <person name="So Y."/>
        </authorList>
    </citation>
    <scope>NUCLEOTIDE SEQUENCE [LARGE SCALE GENOMIC DNA]</scope>
    <source>
        <strain evidence="11 12">STR3</strain>
    </source>
</reference>
<dbReference type="RefSeq" id="WP_254182996.1">
    <property type="nucleotide sequence ID" value="NZ_JANARS010000009.1"/>
</dbReference>
<keyword evidence="4" id="KW-0808">Transferase</keyword>
<dbReference type="Proteomes" id="UP001204524">
    <property type="component" value="Unassembled WGS sequence"/>
</dbReference>
<evidence type="ECO:0000256" key="1">
    <source>
        <dbReference type="ARBA" id="ARBA00000085"/>
    </source>
</evidence>
<dbReference type="PANTHER" id="PTHR24421:SF10">
    <property type="entry name" value="NITRATE_NITRITE SENSOR PROTEIN NARQ"/>
    <property type="match status" value="1"/>
</dbReference>
<dbReference type="EC" id="2.7.13.3" evidence="2"/>
<keyword evidence="9" id="KW-0472">Membrane</keyword>
<keyword evidence="5" id="KW-0547">Nucleotide-binding</keyword>
<evidence type="ECO:0000256" key="4">
    <source>
        <dbReference type="ARBA" id="ARBA00022679"/>
    </source>
</evidence>
<keyword evidence="7" id="KW-0067">ATP-binding</keyword>
<feature type="transmembrane region" description="Helical" evidence="9">
    <location>
        <begin position="56"/>
        <end position="77"/>
    </location>
</feature>
<dbReference type="PANTHER" id="PTHR24421">
    <property type="entry name" value="NITRATE/NITRITE SENSOR PROTEIN NARX-RELATED"/>
    <property type="match status" value="1"/>
</dbReference>
<dbReference type="InterPro" id="IPR050482">
    <property type="entry name" value="Sensor_HK_TwoCompSys"/>
</dbReference>
<protein>
    <recommendedName>
        <fullName evidence="2">histidine kinase</fullName>
        <ecNumber evidence="2">2.7.13.3</ecNumber>
    </recommendedName>
</protein>
<dbReference type="EMBL" id="JANARS010000009">
    <property type="protein sequence ID" value="MCP3423839.1"/>
    <property type="molecule type" value="Genomic_DNA"/>
</dbReference>
<evidence type="ECO:0000256" key="6">
    <source>
        <dbReference type="ARBA" id="ARBA00022777"/>
    </source>
</evidence>
<gene>
    <name evidence="11" type="ORF">NCI01_18685</name>
</gene>
<sequence length="382" mass="40018">METRRGDLLLAALVAVVLTAVVTAAGSTYDDVEPAAYLWAVGFGLLMLVRRDRPLLVLALTTVGFFSYYASGFPPIGVGVPMAAALYSAAEVGAVRAAIATGVVVLGLSTAYRLAVGQGTAFVLGYELVYHASLMAAAVALGHVVRVSRALRRRTDQVTGLLVRQGELDASARLREERLSLARELHDSLGHSLSVAGLYAQVAQEAGSDRTAGTQALALVRESVLDGLAHLRRTVAVLRSPRPDDDQAPGLADVAGLMTAPRAAGYDTTVEVADVDVPESVGTAAYRVVQEAVTNAIRHSTGNRIEVRVAVDGDGPLEVTVRDDGRTPGRLEVEPGHGLAGMRERLRTLGGTLDVTPGHSGWTVRARIPLPRPADVNTGGAS</sequence>
<evidence type="ECO:0000259" key="10">
    <source>
        <dbReference type="SMART" id="SM00387"/>
    </source>
</evidence>
<evidence type="ECO:0000313" key="12">
    <source>
        <dbReference type="Proteomes" id="UP001204524"/>
    </source>
</evidence>
<evidence type="ECO:0000256" key="2">
    <source>
        <dbReference type="ARBA" id="ARBA00012438"/>
    </source>
</evidence>
<proteinExistence type="predicted"/>
<keyword evidence="12" id="KW-1185">Reference proteome</keyword>
<evidence type="ECO:0000256" key="3">
    <source>
        <dbReference type="ARBA" id="ARBA00022553"/>
    </source>
</evidence>
<evidence type="ECO:0000256" key="8">
    <source>
        <dbReference type="ARBA" id="ARBA00023012"/>
    </source>
</evidence>
<evidence type="ECO:0000256" key="9">
    <source>
        <dbReference type="SAM" id="Phobius"/>
    </source>
</evidence>
<feature type="transmembrane region" description="Helical" evidence="9">
    <location>
        <begin position="97"/>
        <end position="116"/>
    </location>
</feature>
<dbReference type="Gene3D" id="3.30.565.10">
    <property type="entry name" value="Histidine kinase-like ATPase, C-terminal domain"/>
    <property type="match status" value="1"/>
</dbReference>
<feature type="transmembrane region" description="Helical" evidence="9">
    <location>
        <begin position="128"/>
        <end position="145"/>
    </location>
</feature>
<keyword evidence="9" id="KW-0812">Transmembrane</keyword>
<dbReference type="Pfam" id="PF02518">
    <property type="entry name" value="HATPase_c"/>
    <property type="match status" value="1"/>
</dbReference>
<organism evidence="11 12">
    <name type="scientific">Nocardioides pinisoli</name>
    <dbReference type="NCBI Taxonomy" id="2950279"/>
    <lineage>
        <taxon>Bacteria</taxon>
        <taxon>Bacillati</taxon>
        <taxon>Actinomycetota</taxon>
        <taxon>Actinomycetes</taxon>
        <taxon>Propionibacteriales</taxon>
        <taxon>Nocardioidaceae</taxon>
        <taxon>Nocardioides</taxon>
    </lineage>
</organism>
<accession>A0ABT1L2K8</accession>
<feature type="domain" description="Histidine kinase/HSP90-like ATPase" evidence="10">
    <location>
        <begin position="280"/>
        <end position="372"/>
    </location>
</feature>
<keyword evidence="8" id="KW-0902">Two-component regulatory system</keyword>
<dbReference type="InterPro" id="IPR036890">
    <property type="entry name" value="HATPase_C_sf"/>
</dbReference>
<evidence type="ECO:0000256" key="7">
    <source>
        <dbReference type="ARBA" id="ARBA00022840"/>
    </source>
</evidence>
<dbReference type="InterPro" id="IPR011712">
    <property type="entry name" value="Sig_transdc_His_kin_sub3_dim/P"/>
</dbReference>
<dbReference type="InterPro" id="IPR003594">
    <property type="entry name" value="HATPase_dom"/>
</dbReference>
<evidence type="ECO:0000313" key="11">
    <source>
        <dbReference type="EMBL" id="MCP3423839.1"/>
    </source>
</evidence>
<dbReference type="Pfam" id="PF07730">
    <property type="entry name" value="HisKA_3"/>
    <property type="match status" value="1"/>
</dbReference>
<keyword evidence="3" id="KW-0597">Phosphoprotein</keyword>
<feature type="transmembrane region" description="Helical" evidence="9">
    <location>
        <begin position="34"/>
        <end position="49"/>
    </location>
</feature>
<keyword evidence="6 11" id="KW-0418">Kinase</keyword>
<name>A0ABT1L2K8_9ACTN</name>
<dbReference type="CDD" id="cd16917">
    <property type="entry name" value="HATPase_UhpB-NarQ-NarX-like"/>
    <property type="match status" value="1"/>
</dbReference>
<dbReference type="GO" id="GO:0016301">
    <property type="term" value="F:kinase activity"/>
    <property type="evidence" value="ECO:0007669"/>
    <property type="project" value="UniProtKB-KW"/>
</dbReference>
<keyword evidence="9" id="KW-1133">Transmembrane helix</keyword>